<dbReference type="GO" id="GO:0006508">
    <property type="term" value="P:proteolysis"/>
    <property type="evidence" value="ECO:0007669"/>
    <property type="project" value="UniProtKB-KW"/>
</dbReference>
<dbReference type="PANTHER" id="PTHR24252:SF21">
    <property type="entry name" value="TRANSMEMBRANE SERINE PROTEASE 12"/>
    <property type="match status" value="1"/>
</dbReference>
<dbReference type="Gene3D" id="2.40.10.10">
    <property type="entry name" value="Trypsin-like serine proteases"/>
    <property type="match status" value="2"/>
</dbReference>
<dbReference type="Pfam" id="PF00089">
    <property type="entry name" value="Trypsin"/>
    <property type="match status" value="1"/>
</dbReference>
<evidence type="ECO:0000256" key="4">
    <source>
        <dbReference type="ARBA" id="ARBA00022825"/>
    </source>
</evidence>
<dbReference type="PROSITE" id="PS00134">
    <property type="entry name" value="TRYPSIN_HIS"/>
    <property type="match status" value="1"/>
</dbReference>
<organism evidence="9 10">
    <name type="scientific">Podarcis lilfordi</name>
    <name type="common">Lilford's wall lizard</name>
    <dbReference type="NCBI Taxonomy" id="74358"/>
    <lineage>
        <taxon>Eukaryota</taxon>
        <taxon>Metazoa</taxon>
        <taxon>Chordata</taxon>
        <taxon>Craniata</taxon>
        <taxon>Vertebrata</taxon>
        <taxon>Euteleostomi</taxon>
        <taxon>Lepidosauria</taxon>
        <taxon>Squamata</taxon>
        <taxon>Bifurcata</taxon>
        <taxon>Unidentata</taxon>
        <taxon>Episquamata</taxon>
        <taxon>Laterata</taxon>
        <taxon>Lacertibaenia</taxon>
        <taxon>Lacertidae</taxon>
        <taxon>Podarcis</taxon>
    </lineage>
</organism>
<keyword evidence="2 6" id="KW-0645">Protease</keyword>
<keyword evidence="3 6" id="KW-0378">Hydrolase</keyword>
<evidence type="ECO:0000313" key="10">
    <source>
        <dbReference type="Proteomes" id="UP001178461"/>
    </source>
</evidence>
<dbReference type="GO" id="GO:0005576">
    <property type="term" value="C:extracellular region"/>
    <property type="evidence" value="ECO:0007669"/>
    <property type="project" value="UniProtKB-ARBA"/>
</dbReference>
<dbReference type="FunFam" id="2.40.10.10:FF:000003">
    <property type="entry name" value="Transmembrane serine protease 3"/>
    <property type="match status" value="1"/>
</dbReference>
<evidence type="ECO:0000256" key="1">
    <source>
        <dbReference type="ARBA" id="ARBA00009228"/>
    </source>
</evidence>
<keyword evidence="5" id="KW-1015">Disulfide bond</keyword>
<feature type="chain" id="PRO_5041423966" evidence="7">
    <location>
        <begin position="22"/>
        <end position="319"/>
    </location>
</feature>
<dbReference type="GO" id="GO:0035821">
    <property type="term" value="P:modulation of process of another organism"/>
    <property type="evidence" value="ECO:0007669"/>
    <property type="project" value="UniProtKB-ARBA"/>
</dbReference>
<dbReference type="PANTHER" id="PTHR24252">
    <property type="entry name" value="ACROSIN-RELATED"/>
    <property type="match status" value="1"/>
</dbReference>
<dbReference type="EMBL" id="OX395127">
    <property type="protein sequence ID" value="CAI5765371.1"/>
    <property type="molecule type" value="Genomic_DNA"/>
</dbReference>
<evidence type="ECO:0000256" key="5">
    <source>
        <dbReference type="ARBA" id="ARBA00023157"/>
    </source>
</evidence>
<dbReference type="AlphaFoldDB" id="A0AA35NV67"/>
<dbReference type="SUPFAM" id="SSF50494">
    <property type="entry name" value="Trypsin-like serine proteases"/>
    <property type="match status" value="1"/>
</dbReference>
<comment type="similarity">
    <text evidence="1">Belongs to the peptidase S1 family. Snake venom subfamily.</text>
</comment>
<dbReference type="Proteomes" id="UP001178461">
    <property type="component" value="Chromosome 2"/>
</dbReference>
<gene>
    <name evidence="9" type="ORF">PODLI_1B018237</name>
</gene>
<dbReference type="InterPro" id="IPR009003">
    <property type="entry name" value="Peptidase_S1_PA"/>
</dbReference>
<sequence length="319" mass="35848">MRLSRLRAAAAPLLALLLGQAVTLNITSLLPSEDCGTRPLMGEMTVWNRIVGGRDAEPGAWPWQVSLQVYRFGTGYHHVCGGSVINNYSVLTAAHCIKKWTDPAFWRVVFGLHHLYNYESSTVKRHVRAIVMHSGFKRSTYENDVALFKLKRPISYSDYIQPICLPNSTTQLVAEENPCFISGWGNTEEKGRGKFILQEAQVDVIPLYICNRYDWYAGVVSWNMLCAGSETGHVDSCQGDSGGPLVCYFPDYTKFYLIGITSFGIGCGRPKLPGIYIRAKNYRPWIDRAVTIFSRTSTMSFQHILMFLTVGLVTFHLVL</sequence>
<dbReference type="CDD" id="cd00190">
    <property type="entry name" value="Tryp_SPc"/>
    <property type="match status" value="1"/>
</dbReference>
<dbReference type="PROSITE" id="PS50240">
    <property type="entry name" value="TRYPSIN_DOM"/>
    <property type="match status" value="1"/>
</dbReference>
<dbReference type="InterPro" id="IPR043504">
    <property type="entry name" value="Peptidase_S1_PA_chymotrypsin"/>
</dbReference>
<feature type="signal peptide" evidence="7">
    <location>
        <begin position="1"/>
        <end position="21"/>
    </location>
</feature>
<evidence type="ECO:0000256" key="2">
    <source>
        <dbReference type="ARBA" id="ARBA00022670"/>
    </source>
</evidence>
<keyword evidence="9" id="KW-0472">Membrane</keyword>
<dbReference type="InterPro" id="IPR018114">
    <property type="entry name" value="TRYPSIN_HIS"/>
</dbReference>
<dbReference type="InterPro" id="IPR001254">
    <property type="entry name" value="Trypsin_dom"/>
</dbReference>
<keyword evidence="10" id="KW-1185">Reference proteome</keyword>
<reference evidence="9" key="1">
    <citation type="submission" date="2022-12" db="EMBL/GenBank/DDBJ databases">
        <authorList>
            <person name="Alioto T."/>
            <person name="Alioto T."/>
            <person name="Gomez Garrido J."/>
        </authorList>
    </citation>
    <scope>NUCLEOTIDE SEQUENCE</scope>
</reference>
<dbReference type="InterPro" id="IPR033116">
    <property type="entry name" value="TRYPSIN_SER"/>
</dbReference>
<dbReference type="PROSITE" id="PS00135">
    <property type="entry name" value="TRYPSIN_SER"/>
    <property type="match status" value="1"/>
</dbReference>
<evidence type="ECO:0000313" key="9">
    <source>
        <dbReference type="EMBL" id="CAI5765371.1"/>
    </source>
</evidence>
<evidence type="ECO:0000256" key="6">
    <source>
        <dbReference type="RuleBase" id="RU363034"/>
    </source>
</evidence>
<feature type="domain" description="Peptidase S1" evidence="8">
    <location>
        <begin position="50"/>
        <end position="291"/>
    </location>
</feature>
<keyword evidence="9" id="KW-0812">Transmembrane</keyword>
<evidence type="ECO:0000256" key="7">
    <source>
        <dbReference type="SAM" id="SignalP"/>
    </source>
</evidence>
<name>A0AA35NV67_9SAUR</name>
<protein>
    <submittedName>
        <fullName evidence="9">Transmembrane protease serine 12-like</fullName>
    </submittedName>
</protein>
<proteinExistence type="inferred from homology"/>
<dbReference type="InterPro" id="IPR001314">
    <property type="entry name" value="Peptidase_S1A"/>
</dbReference>
<dbReference type="SMART" id="SM00020">
    <property type="entry name" value="Tryp_SPc"/>
    <property type="match status" value="1"/>
</dbReference>
<keyword evidence="4 6" id="KW-0720">Serine protease</keyword>
<evidence type="ECO:0000256" key="3">
    <source>
        <dbReference type="ARBA" id="ARBA00022801"/>
    </source>
</evidence>
<dbReference type="GO" id="GO:0004252">
    <property type="term" value="F:serine-type endopeptidase activity"/>
    <property type="evidence" value="ECO:0007669"/>
    <property type="project" value="InterPro"/>
</dbReference>
<dbReference type="PRINTS" id="PR00722">
    <property type="entry name" value="CHYMOTRYPSIN"/>
</dbReference>
<evidence type="ECO:0000259" key="8">
    <source>
        <dbReference type="PROSITE" id="PS50240"/>
    </source>
</evidence>
<keyword evidence="7" id="KW-0732">Signal</keyword>
<accession>A0AA35NV67</accession>